<dbReference type="RefSeq" id="WP_105247654.1">
    <property type="nucleotide sequence ID" value="NZ_PSZM01000046.1"/>
</dbReference>
<dbReference type="AlphaFoldDB" id="A0A2S8A7J2"/>
<comment type="subcellular location">
    <subcellularLocation>
        <location evidence="1">Cell membrane</location>
        <topology evidence="1">Multi-pass membrane protein</topology>
    </subcellularLocation>
</comment>
<proteinExistence type="predicted"/>
<protein>
    <submittedName>
        <fullName evidence="7">YjgP/YjgQ family permease</fullName>
    </submittedName>
</protein>
<evidence type="ECO:0000256" key="5">
    <source>
        <dbReference type="ARBA" id="ARBA00023136"/>
    </source>
</evidence>
<dbReference type="PANTHER" id="PTHR33529:SF6">
    <property type="entry name" value="YJGP_YJGQ FAMILY PERMEASE"/>
    <property type="match status" value="1"/>
</dbReference>
<feature type="transmembrane region" description="Helical" evidence="6">
    <location>
        <begin position="431"/>
        <end position="450"/>
    </location>
</feature>
<keyword evidence="2" id="KW-1003">Cell membrane</keyword>
<keyword evidence="4 6" id="KW-1133">Transmembrane helix</keyword>
<evidence type="ECO:0000256" key="3">
    <source>
        <dbReference type="ARBA" id="ARBA00022692"/>
    </source>
</evidence>
<feature type="transmembrane region" description="Helical" evidence="6">
    <location>
        <begin position="372"/>
        <end position="393"/>
    </location>
</feature>
<reference evidence="7 8" key="1">
    <citation type="submission" date="2018-02" db="EMBL/GenBank/DDBJ databases">
        <title>Genome sequences of Apibacter spp., gut symbionts of Asian honey bees.</title>
        <authorList>
            <person name="Kwong W.K."/>
            <person name="Steele M.I."/>
            <person name="Moran N.A."/>
        </authorList>
    </citation>
    <scope>NUCLEOTIDE SEQUENCE [LARGE SCALE GENOMIC DNA]</scope>
    <source>
        <strain evidence="8">wkB301</strain>
    </source>
</reference>
<dbReference type="GO" id="GO:0043190">
    <property type="term" value="C:ATP-binding cassette (ABC) transporter complex"/>
    <property type="evidence" value="ECO:0007669"/>
    <property type="project" value="TreeGrafter"/>
</dbReference>
<keyword evidence="5 6" id="KW-0472">Membrane</keyword>
<dbReference type="OrthoDB" id="1096108at2"/>
<feature type="transmembrane region" description="Helical" evidence="6">
    <location>
        <begin position="100"/>
        <end position="118"/>
    </location>
</feature>
<evidence type="ECO:0000256" key="4">
    <source>
        <dbReference type="ARBA" id="ARBA00022989"/>
    </source>
</evidence>
<dbReference type="InterPro" id="IPR005495">
    <property type="entry name" value="LptG/LptF_permease"/>
</dbReference>
<evidence type="ECO:0000313" key="7">
    <source>
        <dbReference type="EMBL" id="PQL90490.1"/>
    </source>
</evidence>
<feature type="transmembrane region" description="Helical" evidence="6">
    <location>
        <begin position="54"/>
        <end position="79"/>
    </location>
</feature>
<dbReference type="GO" id="GO:0015920">
    <property type="term" value="P:lipopolysaccharide transport"/>
    <property type="evidence" value="ECO:0007669"/>
    <property type="project" value="TreeGrafter"/>
</dbReference>
<gene>
    <name evidence="7" type="ORF">C4S77_11410</name>
</gene>
<organism evidence="7 8">
    <name type="scientific">Apibacter adventoris</name>
    <dbReference type="NCBI Taxonomy" id="1679466"/>
    <lineage>
        <taxon>Bacteria</taxon>
        <taxon>Pseudomonadati</taxon>
        <taxon>Bacteroidota</taxon>
        <taxon>Flavobacteriia</taxon>
        <taxon>Flavobacteriales</taxon>
        <taxon>Weeksellaceae</taxon>
        <taxon>Apibacter</taxon>
    </lineage>
</organism>
<sequence>MIKKLDWYIIRTFFGPFLFIFSVLMFIFVIQFAFTQMDKFLGKGLNIWDITKLLYYLGLDVIRLVLPLTILLSSIMAFGGFGERYELAAMKSAGISLPRIMFPLFGFVVIMSIGLFYFCNTTLPDNQRRARNMLININQTRPALNFEEGRFIKEMEPFSIKIEKKRGKNDSEWEQVFIHKNAPSSEDQLTIIAEKGNIVSKDNYYLKLELYNGYLYQNNINGKNREELQRQGATQVKFDTLTQYYDISELIKKALDKESGGDNFRYKSFSELNKYIDSIKKSNVVYYKDLSRNRVLILFGDTYPMDSIDYKKFHKKLPFDWNKLNDDTKFQLVRSAINQIKIDKDDLGSRSSEIKSTGKFVSKMIIWQHKNIVSYSITCIVFFLIGAPLGSIIRKGGVGMPVVVAVIIFIIFYVSGLYMENLAKNQILNAYWASWLPNAIFLPLGIFLTIKSMRDSELFDIDKYLGPVKKFFSKFKKKKNIEHSRYQ</sequence>
<dbReference type="PANTHER" id="PTHR33529">
    <property type="entry name" value="SLR0882 PROTEIN-RELATED"/>
    <property type="match status" value="1"/>
</dbReference>
<feature type="transmembrane region" description="Helical" evidence="6">
    <location>
        <begin position="400"/>
        <end position="419"/>
    </location>
</feature>
<evidence type="ECO:0000256" key="2">
    <source>
        <dbReference type="ARBA" id="ARBA00022475"/>
    </source>
</evidence>
<dbReference type="Pfam" id="PF03739">
    <property type="entry name" value="LptF_LptG"/>
    <property type="match status" value="2"/>
</dbReference>
<keyword evidence="3 6" id="KW-0812">Transmembrane</keyword>
<dbReference type="EMBL" id="PSZM01000046">
    <property type="protein sequence ID" value="PQL90490.1"/>
    <property type="molecule type" value="Genomic_DNA"/>
</dbReference>
<feature type="transmembrane region" description="Helical" evidence="6">
    <location>
        <begin position="12"/>
        <end position="34"/>
    </location>
</feature>
<dbReference type="Proteomes" id="UP000238042">
    <property type="component" value="Unassembled WGS sequence"/>
</dbReference>
<evidence type="ECO:0000313" key="8">
    <source>
        <dbReference type="Proteomes" id="UP000238042"/>
    </source>
</evidence>
<name>A0A2S8A7J2_9FLAO</name>
<comment type="caution">
    <text evidence="7">The sequence shown here is derived from an EMBL/GenBank/DDBJ whole genome shotgun (WGS) entry which is preliminary data.</text>
</comment>
<evidence type="ECO:0000256" key="1">
    <source>
        <dbReference type="ARBA" id="ARBA00004651"/>
    </source>
</evidence>
<accession>A0A2S8A7J2</accession>
<keyword evidence="8" id="KW-1185">Reference proteome</keyword>
<evidence type="ECO:0000256" key="6">
    <source>
        <dbReference type="SAM" id="Phobius"/>
    </source>
</evidence>